<dbReference type="InterPro" id="IPR016067">
    <property type="entry name" value="S-AdoMet_deCO2ase_core"/>
</dbReference>
<dbReference type="STRING" id="1619046.US42_C0010G0020"/>
<dbReference type="Pfam" id="PF02675">
    <property type="entry name" value="AdoMet_dc"/>
    <property type="match status" value="1"/>
</dbReference>
<comment type="cofactor">
    <cofactor evidence="1">
        <name>pyruvate</name>
        <dbReference type="ChEBI" id="CHEBI:15361"/>
    </cofactor>
</comment>
<keyword evidence="5" id="KW-0620">Polyamine biosynthesis</keyword>
<dbReference type="PANTHER" id="PTHR33866:SF2">
    <property type="entry name" value="S-ADENOSYLMETHIONINE DECARBOXYLASE PROENZYME"/>
    <property type="match status" value="1"/>
</dbReference>
<keyword evidence="3" id="KW-0068">Autocatalytic cleavage</keyword>
<proteinExistence type="predicted"/>
<sequence>MLKNLLNKISGIGNKGHFGIHLTIDGYRGDPVKLNNLELVFRCLHDLPELVGMKKLSEPLIVEAPPVNEKDSGGISGFVMINTSHISCHTFPKRKFVSIDVYTCKEELDENFVINYFKEVFSLEEVEVHSIKRGTKYPCKDLI</sequence>
<dbReference type="AlphaFoldDB" id="A0A0G0G8G4"/>
<evidence type="ECO:0000256" key="6">
    <source>
        <dbReference type="ARBA" id="ARBA00023145"/>
    </source>
</evidence>
<dbReference type="GO" id="GO:0005829">
    <property type="term" value="C:cytosol"/>
    <property type="evidence" value="ECO:0007669"/>
    <property type="project" value="TreeGrafter"/>
</dbReference>
<dbReference type="Proteomes" id="UP000034849">
    <property type="component" value="Unassembled WGS sequence"/>
</dbReference>
<evidence type="ECO:0000313" key="11">
    <source>
        <dbReference type="Proteomes" id="UP000034849"/>
    </source>
</evidence>
<gene>
    <name evidence="10" type="ORF">US42_C0010G0020</name>
</gene>
<dbReference type="EMBL" id="LBSX01000010">
    <property type="protein sequence ID" value="KKQ27373.1"/>
    <property type="molecule type" value="Genomic_DNA"/>
</dbReference>
<organism evidence="10 11">
    <name type="scientific">Candidatus Magasanikbacteria bacterium GW2011_GWC2_37_14</name>
    <dbReference type="NCBI Taxonomy" id="1619046"/>
    <lineage>
        <taxon>Bacteria</taxon>
        <taxon>Candidatus Magasanikiibacteriota</taxon>
    </lineage>
</organism>
<name>A0A0G0G8G4_9BACT</name>
<dbReference type="SUPFAM" id="SSF56276">
    <property type="entry name" value="S-adenosylmethionine decarboxylase"/>
    <property type="match status" value="1"/>
</dbReference>
<dbReference type="PANTHER" id="PTHR33866">
    <property type="entry name" value="S-ADENOSYLMETHIONINE DECARBOXYLASE PROENZYME"/>
    <property type="match status" value="1"/>
</dbReference>
<keyword evidence="7" id="KW-0456">Lyase</keyword>
<accession>A0A0G0G8G4</accession>
<keyword evidence="8" id="KW-0704">Schiff base</keyword>
<reference evidence="10 11" key="1">
    <citation type="journal article" date="2015" name="Nature">
        <title>rRNA introns, odd ribosomes, and small enigmatic genomes across a large radiation of phyla.</title>
        <authorList>
            <person name="Brown C.T."/>
            <person name="Hug L.A."/>
            <person name="Thomas B.C."/>
            <person name="Sharon I."/>
            <person name="Castelle C.J."/>
            <person name="Singh A."/>
            <person name="Wilkins M.J."/>
            <person name="Williams K.H."/>
            <person name="Banfield J.F."/>
        </authorList>
    </citation>
    <scope>NUCLEOTIDE SEQUENCE [LARGE SCALE GENOMIC DNA]</scope>
</reference>
<dbReference type="Gene3D" id="3.60.90.10">
    <property type="entry name" value="S-adenosylmethionine decarboxylase"/>
    <property type="match status" value="1"/>
</dbReference>
<keyword evidence="4" id="KW-0745">Spermidine biosynthesis</keyword>
<keyword evidence="9" id="KW-0670">Pyruvate</keyword>
<evidence type="ECO:0000256" key="8">
    <source>
        <dbReference type="ARBA" id="ARBA00023270"/>
    </source>
</evidence>
<dbReference type="GO" id="GO:0008295">
    <property type="term" value="P:spermidine biosynthetic process"/>
    <property type="evidence" value="ECO:0007669"/>
    <property type="project" value="UniProtKB-KW"/>
</dbReference>
<comment type="caution">
    <text evidence="10">The sequence shown here is derived from an EMBL/GenBank/DDBJ whole genome shotgun (WGS) entry which is preliminary data.</text>
</comment>
<evidence type="ECO:0000256" key="3">
    <source>
        <dbReference type="ARBA" id="ARBA00022813"/>
    </source>
</evidence>
<evidence type="ECO:0000256" key="9">
    <source>
        <dbReference type="ARBA" id="ARBA00023317"/>
    </source>
</evidence>
<protein>
    <submittedName>
        <fullName evidence="10">S-adenosylmethionine decarboxylase proenzyme</fullName>
    </submittedName>
</protein>
<keyword evidence="6" id="KW-0865">Zymogen</keyword>
<evidence type="ECO:0000256" key="5">
    <source>
        <dbReference type="ARBA" id="ARBA00023115"/>
    </source>
</evidence>
<evidence type="ECO:0000313" key="10">
    <source>
        <dbReference type="EMBL" id="KKQ27373.1"/>
    </source>
</evidence>
<dbReference type="GO" id="GO:0004014">
    <property type="term" value="F:adenosylmethionine decarboxylase activity"/>
    <property type="evidence" value="ECO:0007669"/>
    <property type="project" value="InterPro"/>
</dbReference>
<evidence type="ECO:0000256" key="4">
    <source>
        <dbReference type="ARBA" id="ARBA00023066"/>
    </source>
</evidence>
<evidence type="ECO:0000256" key="1">
    <source>
        <dbReference type="ARBA" id="ARBA00001928"/>
    </source>
</evidence>
<evidence type="ECO:0000256" key="7">
    <source>
        <dbReference type="ARBA" id="ARBA00023239"/>
    </source>
</evidence>
<keyword evidence="2" id="KW-0210">Decarboxylase</keyword>
<evidence type="ECO:0000256" key="2">
    <source>
        <dbReference type="ARBA" id="ARBA00022793"/>
    </source>
</evidence>
<dbReference type="InterPro" id="IPR003826">
    <property type="entry name" value="AdoMetDC_fam_prok"/>
</dbReference>